<name>A0A0D7E0G4_STUST</name>
<dbReference type="PATRIC" id="fig|316.110.peg.1880"/>
<keyword evidence="7" id="KW-0479">Metal-binding</keyword>
<evidence type="ECO:0000256" key="4">
    <source>
        <dbReference type="ARBA" id="ARBA00005533"/>
    </source>
</evidence>
<evidence type="ECO:0000313" key="12">
    <source>
        <dbReference type="EMBL" id="KIZ34001.1"/>
    </source>
</evidence>
<evidence type="ECO:0000256" key="10">
    <source>
        <dbReference type="ARBA" id="ARBA00023211"/>
    </source>
</evidence>
<proteinExistence type="inferred from homology"/>
<evidence type="ECO:0000256" key="3">
    <source>
        <dbReference type="ARBA" id="ARBA00001946"/>
    </source>
</evidence>
<sequence>MRQALENPFYYLENFRQVLAWVSRHHSDLLDETELVFIERFALLPQPSQALLVRMVMRKGMLFRASKLRYPEIGCSRRAVEPLIDQGWVDASSALTLEQLFALLTKGELLQVFGSSASASLRKAELLDKLRADHQMAKPFQAWCSQIEDAVFALCIDELCERLRLLFFGNIHQDWSEFVLADLGIYRYEQVVFSPSSRAFNCRTELDAYLHLHRCRERFDTGEPLSDVLAGVPDEPYANAWLESRRGKLLLRIGQQFERIGDLPEALRLHASNSYPGARERAIRVLERCGQPAAALELLDQAQAAPQSEHELQQLQRIKPRLQRSLGIPTLRSLNRKPEQLDLILPRAGCSVEHAVREHLSIPDAPVYYVENALVGSLFGLLCWDAIFAPLPGAFFHPFHWAPADLNRADFHQRRADLFAACLACLDSDDYRDCIWRTFQAKLGIHNAFVAWGLLDEELLTHALTCIPAAHLKLMFQRILADVSGNRTGLPDLIQLWPEERRYRMIEVKGPGDRLQDNQKRWIDYAHQHGLPIAVCHVQWAEVMA</sequence>
<dbReference type="InterPro" id="IPR014883">
    <property type="entry name" value="VRR_NUC"/>
</dbReference>
<comment type="cofactor">
    <cofactor evidence="2">
        <name>Mn(2+)</name>
        <dbReference type="ChEBI" id="CHEBI:29035"/>
    </cofactor>
</comment>
<dbReference type="RefSeq" id="WP_044315951.1">
    <property type="nucleotide sequence ID" value="NZ_JXXD01000201.1"/>
</dbReference>
<dbReference type="AlphaFoldDB" id="A0A0D7E0G4"/>
<dbReference type="SMART" id="SM00990">
    <property type="entry name" value="VRR_NUC"/>
    <property type="match status" value="1"/>
</dbReference>
<evidence type="ECO:0000256" key="1">
    <source>
        <dbReference type="ARBA" id="ARBA00000983"/>
    </source>
</evidence>
<dbReference type="InterPro" id="IPR011856">
    <property type="entry name" value="tRNA_endonuc-like_dom_sf"/>
</dbReference>
<comment type="cofactor">
    <cofactor evidence="3">
        <name>Mg(2+)</name>
        <dbReference type="ChEBI" id="CHEBI:18420"/>
    </cofactor>
</comment>
<reference evidence="12 13" key="1">
    <citation type="submission" date="2014-11" db="EMBL/GenBank/DDBJ databases">
        <title>Genomics and ecophysiology of heterotrophic nitrogen fixing bacteria isolated from estuarine surface water.</title>
        <authorList>
            <person name="Bentzon-Tilia M."/>
            <person name="Severin I."/>
            <person name="Hansen L.H."/>
            <person name="Riemann L."/>
        </authorList>
    </citation>
    <scope>NUCLEOTIDE SEQUENCE [LARGE SCALE GENOMIC DNA]</scope>
    <source>
        <strain evidence="12 13">BAL361</strain>
    </source>
</reference>
<dbReference type="Proteomes" id="UP000032439">
    <property type="component" value="Unassembled WGS sequence"/>
</dbReference>
<dbReference type="InterPro" id="IPR033315">
    <property type="entry name" value="Fan1-like"/>
</dbReference>
<dbReference type="EC" id="3.1.4.1" evidence="5"/>
<accession>A0A0D7E0G4</accession>
<dbReference type="GO" id="GO:0004528">
    <property type="term" value="F:phosphodiesterase I activity"/>
    <property type="evidence" value="ECO:0007669"/>
    <property type="project" value="UniProtKB-EC"/>
</dbReference>
<dbReference type="GO" id="GO:0046872">
    <property type="term" value="F:metal ion binding"/>
    <property type="evidence" value="ECO:0007669"/>
    <property type="project" value="UniProtKB-KW"/>
</dbReference>
<comment type="similarity">
    <text evidence="4">Belongs to the FAN1 family.</text>
</comment>
<evidence type="ECO:0000256" key="8">
    <source>
        <dbReference type="ARBA" id="ARBA00022801"/>
    </source>
</evidence>
<evidence type="ECO:0000256" key="9">
    <source>
        <dbReference type="ARBA" id="ARBA00022842"/>
    </source>
</evidence>
<dbReference type="InterPro" id="IPR040603">
    <property type="entry name" value="FAN1_SAP_bact"/>
</dbReference>
<feature type="domain" description="VRR-NUC" evidence="11">
    <location>
        <begin position="426"/>
        <end position="540"/>
    </location>
</feature>
<dbReference type="Gene3D" id="3.40.1350.10">
    <property type="match status" value="1"/>
</dbReference>
<keyword evidence="8" id="KW-0378">Hydrolase</keyword>
<evidence type="ECO:0000259" key="11">
    <source>
        <dbReference type="SMART" id="SM00990"/>
    </source>
</evidence>
<evidence type="ECO:0000256" key="5">
    <source>
        <dbReference type="ARBA" id="ARBA00012029"/>
    </source>
</evidence>
<evidence type="ECO:0000256" key="2">
    <source>
        <dbReference type="ARBA" id="ARBA00001936"/>
    </source>
</evidence>
<evidence type="ECO:0000256" key="6">
    <source>
        <dbReference type="ARBA" id="ARBA00022722"/>
    </source>
</evidence>
<keyword evidence="10" id="KW-0464">Manganese</keyword>
<comment type="catalytic activity">
    <reaction evidence="1">
        <text>Hydrolytically removes 5'-nucleotides successively from the 3'-hydroxy termini of 3'-hydroxy-terminated oligonucleotides.</text>
        <dbReference type="EC" id="3.1.4.1"/>
    </reaction>
</comment>
<gene>
    <name evidence="12" type="ORF">LO50_18705</name>
</gene>
<protein>
    <recommendedName>
        <fullName evidence="5">phosphodiesterase I</fullName>
        <ecNumber evidence="5">3.1.4.1</ecNumber>
    </recommendedName>
</protein>
<evidence type="ECO:0000256" key="7">
    <source>
        <dbReference type="ARBA" id="ARBA00022723"/>
    </source>
</evidence>
<organism evidence="12 13">
    <name type="scientific">Stutzerimonas stutzeri</name>
    <name type="common">Pseudomonas stutzeri</name>
    <dbReference type="NCBI Taxonomy" id="316"/>
    <lineage>
        <taxon>Bacteria</taxon>
        <taxon>Pseudomonadati</taxon>
        <taxon>Pseudomonadota</taxon>
        <taxon>Gammaproteobacteria</taxon>
        <taxon>Pseudomonadales</taxon>
        <taxon>Pseudomonadaceae</taxon>
        <taxon>Stutzerimonas</taxon>
    </lineage>
</organism>
<dbReference type="PANTHER" id="PTHR15749:SF4">
    <property type="entry name" value="FANCONI-ASSOCIATED NUCLEASE 1"/>
    <property type="match status" value="1"/>
</dbReference>
<dbReference type="GO" id="GO:0036297">
    <property type="term" value="P:interstrand cross-link repair"/>
    <property type="evidence" value="ECO:0007669"/>
    <property type="project" value="InterPro"/>
</dbReference>
<keyword evidence="9" id="KW-0460">Magnesium</keyword>
<dbReference type="PANTHER" id="PTHR15749">
    <property type="entry name" value="FANCONI-ASSOCIATED NUCLEASE 1"/>
    <property type="match status" value="1"/>
</dbReference>
<dbReference type="InterPro" id="IPR049125">
    <property type="entry name" value="FAN1-like_WH"/>
</dbReference>
<dbReference type="Pfam" id="PF18081">
    <property type="entry name" value="FANC_SAP"/>
    <property type="match status" value="1"/>
</dbReference>
<comment type="caution">
    <text evidence="12">The sequence shown here is derived from an EMBL/GenBank/DDBJ whole genome shotgun (WGS) entry which is preliminary data.</text>
</comment>
<dbReference type="Pfam" id="PF21315">
    <property type="entry name" value="FAN1_HTH"/>
    <property type="match status" value="1"/>
</dbReference>
<dbReference type="EMBL" id="JXXD01000201">
    <property type="protein sequence ID" value="KIZ34001.1"/>
    <property type="molecule type" value="Genomic_DNA"/>
</dbReference>
<evidence type="ECO:0000313" key="13">
    <source>
        <dbReference type="Proteomes" id="UP000032439"/>
    </source>
</evidence>
<dbReference type="GO" id="GO:0003676">
    <property type="term" value="F:nucleic acid binding"/>
    <property type="evidence" value="ECO:0007669"/>
    <property type="project" value="InterPro"/>
</dbReference>
<keyword evidence="6" id="KW-0540">Nuclease</keyword>
<dbReference type="Pfam" id="PF08774">
    <property type="entry name" value="VRR_NUC"/>
    <property type="match status" value="1"/>
</dbReference>